<dbReference type="AlphaFoldDB" id="A0A645GN69"/>
<evidence type="ECO:0000256" key="2">
    <source>
        <dbReference type="ARBA" id="ARBA00023002"/>
    </source>
</evidence>
<keyword evidence="2 4" id="KW-0560">Oxidoreductase</keyword>
<dbReference type="GO" id="GO:0005960">
    <property type="term" value="C:glycine cleavage complex"/>
    <property type="evidence" value="ECO:0007669"/>
    <property type="project" value="TreeGrafter"/>
</dbReference>
<feature type="domain" description="Glycine dehydrogenase C-terminal" evidence="3">
    <location>
        <begin position="9"/>
        <end position="114"/>
    </location>
</feature>
<dbReference type="InterPro" id="IPR015424">
    <property type="entry name" value="PyrdxlP-dep_Trfase"/>
</dbReference>
<dbReference type="Pfam" id="PF21478">
    <property type="entry name" value="GcvP2_C"/>
    <property type="match status" value="1"/>
</dbReference>
<dbReference type="GO" id="GO:0005829">
    <property type="term" value="C:cytosol"/>
    <property type="evidence" value="ECO:0007669"/>
    <property type="project" value="TreeGrafter"/>
</dbReference>
<reference evidence="4" key="1">
    <citation type="submission" date="2019-08" db="EMBL/GenBank/DDBJ databases">
        <authorList>
            <person name="Kucharzyk K."/>
            <person name="Murdoch R.W."/>
            <person name="Higgins S."/>
            <person name="Loffler F."/>
        </authorList>
    </citation>
    <scope>NUCLEOTIDE SEQUENCE</scope>
</reference>
<dbReference type="GO" id="GO:0019464">
    <property type="term" value="P:glycine decarboxylation via glycine cleavage system"/>
    <property type="evidence" value="ECO:0007669"/>
    <property type="project" value="TreeGrafter"/>
</dbReference>
<dbReference type="FunFam" id="3.90.1150.10:FF:000014">
    <property type="entry name" value="Probable glycine dehydrogenase (decarboxylating) subunit 2"/>
    <property type="match status" value="1"/>
</dbReference>
<sequence length="146" mass="16617">MGPEGLRSAAENAVLNANYVQALLKKHYILDFDRICKHEFVLSGKKQHNQYGVSTLDIAKRLIDYGFHPPTVYFPLIVEEALMIEPPESESKEELDAFTQAMISVANEAEEHPETFKDAPYKTVVSRLDETLAARKPVLRWTPEEE</sequence>
<dbReference type="GO" id="GO:0016594">
    <property type="term" value="F:glycine binding"/>
    <property type="evidence" value="ECO:0007669"/>
    <property type="project" value="TreeGrafter"/>
</dbReference>
<dbReference type="PANTHER" id="PTHR11773:SF1">
    <property type="entry name" value="GLYCINE DEHYDROGENASE (DECARBOXYLATING), MITOCHONDRIAL"/>
    <property type="match status" value="1"/>
</dbReference>
<protein>
    <submittedName>
        <fullName evidence="4">Putative glycine dehydrogenase (Decarboxylating) subunit 2</fullName>
        <ecNumber evidence="4">1.4.4.2</ecNumber>
    </submittedName>
</protein>
<name>A0A645GN69_9ZZZZ</name>
<dbReference type="EMBL" id="VSSQ01074208">
    <property type="protein sequence ID" value="MPN25143.1"/>
    <property type="molecule type" value="Genomic_DNA"/>
</dbReference>
<gene>
    <name evidence="4" type="primary">gcvPB_18</name>
    <name evidence="4" type="ORF">SDC9_172550</name>
</gene>
<evidence type="ECO:0000256" key="1">
    <source>
        <dbReference type="ARBA" id="ARBA00022898"/>
    </source>
</evidence>
<dbReference type="EC" id="1.4.4.2" evidence="4"/>
<dbReference type="GO" id="GO:0030170">
    <property type="term" value="F:pyridoxal phosphate binding"/>
    <property type="evidence" value="ECO:0007669"/>
    <property type="project" value="TreeGrafter"/>
</dbReference>
<evidence type="ECO:0000313" key="4">
    <source>
        <dbReference type="EMBL" id="MPN25143.1"/>
    </source>
</evidence>
<dbReference type="GO" id="GO:0004375">
    <property type="term" value="F:glycine dehydrogenase (decarboxylating) activity"/>
    <property type="evidence" value="ECO:0007669"/>
    <property type="project" value="UniProtKB-EC"/>
</dbReference>
<accession>A0A645GN69</accession>
<proteinExistence type="predicted"/>
<keyword evidence="1" id="KW-0663">Pyridoxal phosphate</keyword>
<comment type="caution">
    <text evidence="4">The sequence shown here is derived from an EMBL/GenBank/DDBJ whole genome shotgun (WGS) entry which is preliminary data.</text>
</comment>
<organism evidence="4">
    <name type="scientific">bioreactor metagenome</name>
    <dbReference type="NCBI Taxonomy" id="1076179"/>
    <lineage>
        <taxon>unclassified sequences</taxon>
        <taxon>metagenomes</taxon>
        <taxon>ecological metagenomes</taxon>
    </lineage>
</organism>
<dbReference type="InterPro" id="IPR020581">
    <property type="entry name" value="GDC_P"/>
</dbReference>
<dbReference type="SUPFAM" id="SSF53383">
    <property type="entry name" value="PLP-dependent transferases"/>
    <property type="match status" value="1"/>
</dbReference>
<dbReference type="PANTHER" id="PTHR11773">
    <property type="entry name" value="GLYCINE DEHYDROGENASE, DECARBOXYLATING"/>
    <property type="match status" value="1"/>
</dbReference>
<evidence type="ECO:0000259" key="3">
    <source>
        <dbReference type="Pfam" id="PF21478"/>
    </source>
</evidence>
<dbReference type="InterPro" id="IPR015422">
    <property type="entry name" value="PyrdxlP-dep_Trfase_small"/>
</dbReference>
<dbReference type="Gene3D" id="3.90.1150.10">
    <property type="entry name" value="Aspartate Aminotransferase, domain 1"/>
    <property type="match status" value="1"/>
</dbReference>
<dbReference type="InterPro" id="IPR049316">
    <property type="entry name" value="GDC-P_C"/>
</dbReference>